<dbReference type="RefSeq" id="WP_084238313.1">
    <property type="nucleotide sequence ID" value="NZ_FWXT01000001.1"/>
</dbReference>
<evidence type="ECO:0000313" key="1">
    <source>
        <dbReference type="EMBL" id="SMC69711.1"/>
    </source>
</evidence>
<evidence type="ECO:0000313" key="2">
    <source>
        <dbReference type="Proteomes" id="UP000192756"/>
    </source>
</evidence>
<organism evidence="1 2">
    <name type="scientific">Pedobacter africanus</name>
    <dbReference type="NCBI Taxonomy" id="151894"/>
    <lineage>
        <taxon>Bacteria</taxon>
        <taxon>Pseudomonadati</taxon>
        <taxon>Bacteroidota</taxon>
        <taxon>Sphingobacteriia</taxon>
        <taxon>Sphingobacteriales</taxon>
        <taxon>Sphingobacteriaceae</taxon>
        <taxon>Pedobacter</taxon>
    </lineage>
</organism>
<sequence>MDKYKINEYLYRLNVVEYSAARKIIPKVLDISLNTFHNYRNIKIDSETDIPYGIIRKLEILFDVKRGDLENFQLKGKDLKTLIYSEKGK</sequence>
<dbReference type="EMBL" id="FWXT01000001">
    <property type="protein sequence ID" value="SMC69711.1"/>
    <property type="molecule type" value="Genomic_DNA"/>
</dbReference>
<gene>
    <name evidence="1" type="ORF">SAMN04488524_2157</name>
</gene>
<dbReference type="STRING" id="151894.SAMN04488524_2157"/>
<dbReference type="Proteomes" id="UP000192756">
    <property type="component" value="Unassembled WGS sequence"/>
</dbReference>
<protein>
    <recommendedName>
        <fullName evidence="3">Cro/C1-type HTH DNA-binding domain-containing protein</fullName>
    </recommendedName>
</protein>
<evidence type="ECO:0008006" key="3">
    <source>
        <dbReference type="Google" id="ProtNLM"/>
    </source>
</evidence>
<dbReference type="OrthoDB" id="768241at2"/>
<proteinExistence type="predicted"/>
<reference evidence="2" key="1">
    <citation type="submission" date="2017-04" db="EMBL/GenBank/DDBJ databases">
        <authorList>
            <person name="Varghese N."/>
            <person name="Submissions S."/>
        </authorList>
    </citation>
    <scope>NUCLEOTIDE SEQUENCE [LARGE SCALE GENOMIC DNA]</scope>
    <source>
        <strain evidence="2">DSM 12126</strain>
    </source>
</reference>
<dbReference type="AlphaFoldDB" id="A0A1W2BA92"/>
<keyword evidence="2" id="KW-1185">Reference proteome</keyword>
<name>A0A1W2BA92_9SPHI</name>
<accession>A0A1W2BA92</accession>